<dbReference type="Gene3D" id="1.10.10.10">
    <property type="entry name" value="Winged helix-like DNA-binding domain superfamily/Winged helix DNA-binding domain"/>
    <property type="match status" value="1"/>
</dbReference>
<dbReference type="HOGENOM" id="CLU_128089_0_0_9"/>
<dbReference type="RefSeq" id="WP_015395547.1">
    <property type="nucleotide sequence ID" value="NC_020291.1"/>
</dbReference>
<accession>M1M117</accession>
<proteinExistence type="predicted"/>
<dbReference type="Proteomes" id="UP000011728">
    <property type="component" value="Chromosome"/>
</dbReference>
<sequence>MSVNLLFKIKNFNNNSENFICILAHFNSKIKYLSYKLKYPEAETDLIIYFYELIGKLNKNKFIEDEELIMYINKCLKNKSIYLSNKQNKDKQYLCFTSEAEILDVFNYVEMKDEYSDIRFNDLISSLNKRQKEIMFYKFYMQLSDIEIGKILKISRQSVNKTQKGL</sequence>
<keyword evidence="2" id="KW-1185">Reference proteome</keyword>
<protein>
    <submittedName>
        <fullName evidence="1">RNA polymerase sigma factor, sigma-70 family</fullName>
    </submittedName>
</protein>
<dbReference type="AlphaFoldDB" id="M1M117"/>
<gene>
    <name evidence="1" type="ORF">Cspa_c54950</name>
</gene>
<dbReference type="InterPro" id="IPR013324">
    <property type="entry name" value="RNA_pol_sigma_r3/r4-like"/>
</dbReference>
<evidence type="ECO:0000313" key="2">
    <source>
        <dbReference type="Proteomes" id="UP000011728"/>
    </source>
</evidence>
<dbReference type="SUPFAM" id="SSF88659">
    <property type="entry name" value="Sigma3 and sigma4 domains of RNA polymerase sigma factors"/>
    <property type="match status" value="1"/>
</dbReference>
<dbReference type="eggNOG" id="COG1595">
    <property type="taxonomic scope" value="Bacteria"/>
</dbReference>
<organism evidence="1 2">
    <name type="scientific">Clostridium saccharoperbutylacetonicum N1-4(HMT)</name>
    <dbReference type="NCBI Taxonomy" id="931276"/>
    <lineage>
        <taxon>Bacteria</taxon>
        <taxon>Bacillati</taxon>
        <taxon>Bacillota</taxon>
        <taxon>Clostridia</taxon>
        <taxon>Eubacteriales</taxon>
        <taxon>Clostridiaceae</taxon>
        <taxon>Clostridium</taxon>
    </lineage>
</organism>
<dbReference type="InterPro" id="IPR036388">
    <property type="entry name" value="WH-like_DNA-bd_sf"/>
</dbReference>
<dbReference type="STRING" id="36745.CLSAP_52420"/>
<dbReference type="KEGG" id="csr:Cspa_c54950"/>
<dbReference type="EMBL" id="CP004121">
    <property type="protein sequence ID" value="AGF59240.1"/>
    <property type="molecule type" value="Genomic_DNA"/>
</dbReference>
<reference evidence="1 2" key="1">
    <citation type="submission" date="2013-02" db="EMBL/GenBank/DDBJ databases">
        <title>Genome sequence of Clostridium saccharoperbutylacetonicum N1-4(HMT).</title>
        <authorList>
            <person name="Poehlein A."/>
            <person name="Daniel R."/>
        </authorList>
    </citation>
    <scope>NUCLEOTIDE SEQUENCE [LARGE SCALE GENOMIC DNA]</scope>
    <source>
        <strain evidence="2">N1-4(HMT)</strain>
    </source>
</reference>
<name>M1M117_9CLOT</name>
<dbReference type="PATRIC" id="fig|931276.5.peg.5553"/>
<evidence type="ECO:0000313" key="1">
    <source>
        <dbReference type="EMBL" id="AGF59240.1"/>
    </source>
</evidence>